<dbReference type="PANTHER" id="PTHR32009">
    <property type="entry name" value="TMV RESISTANCE PROTEIN N-LIKE"/>
    <property type="match status" value="1"/>
</dbReference>
<dbReference type="InterPro" id="IPR035897">
    <property type="entry name" value="Toll_tir_struct_dom_sf"/>
</dbReference>
<dbReference type="PROSITE" id="PS50104">
    <property type="entry name" value="TIR"/>
    <property type="match status" value="1"/>
</dbReference>
<dbReference type="Gene3D" id="3.40.50.10140">
    <property type="entry name" value="Toll/interleukin-1 receptor homology (TIR) domain"/>
    <property type="match status" value="1"/>
</dbReference>
<organism evidence="3 4">
    <name type="scientific">Camelina sativa</name>
    <name type="common">False flax</name>
    <name type="synonym">Myagrum sativum</name>
    <dbReference type="NCBI Taxonomy" id="90675"/>
    <lineage>
        <taxon>Eukaryota</taxon>
        <taxon>Viridiplantae</taxon>
        <taxon>Streptophyta</taxon>
        <taxon>Embryophyta</taxon>
        <taxon>Tracheophyta</taxon>
        <taxon>Spermatophyta</taxon>
        <taxon>Magnoliopsida</taxon>
        <taxon>eudicotyledons</taxon>
        <taxon>Gunneridae</taxon>
        <taxon>Pentapetalae</taxon>
        <taxon>rosids</taxon>
        <taxon>malvids</taxon>
        <taxon>Brassicales</taxon>
        <taxon>Brassicaceae</taxon>
        <taxon>Camelineae</taxon>
        <taxon>Camelina</taxon>
    </lineage>
</organism>
<dbReference type="RefSeq" id="XP_010424552.1">
    <property type="nucleotide sequence ID" value="XM_010426250.1"/>
</dbReference>
<sequence length="139" mass="16186">MESPPASSAKFDVFLSFRGFDTRNNFTGHLQDKLSGKGIDDRLRRGDDIAALFDRIEQSKIAIIVFSKNFTNSAWCLRELVKILQCRDINKQVVIPIFYKIEKSELLMVGDERFTEDESSSWRESCVDHSFQHLWLCYQ</sequence>
<dbReference type="Pfam" id="PF01582">
    <property type="entry name" value="TIR"/>
    <property type="match status" value="1"/>
</dbReference>
<evidence type="ECO:0000256" key="1">
    <source>
        <dbReference type="ARBA" id="ARBA00023027"/>
    </source>
</evidence>
<accession>A0ABM0TD55</accession>
<reference evidence="3" key="1">
    <citation type="journal article" date="2014" name="Nat. Commun.">
        <title>The emerging biofuel crop Camelina sativa retains a highly undifferentiated hexaploid genome structure.</title>
        <authorList>
            <person name="Kagale S."/>
            <person name="Koh C."/>
            <person name="Nixon J."/>
            <person name="Bollina V."/>
            <person name="Clarke W.E."/>
            <person name="Tuteja R."/>
            <person name="Spillane C."/>
            <person name="Robinson S.J."/>
            <person name="Links M.G."/>
            <person name="Clarke C."/>
            <person name="Higgins E.E."/>
            <person name="Huebert T."/>
            <person name="Sharpe A.G."/>
            <person name="Parkin I.A."/>
        </authorList>
    </citation>
    <scope>NUCLEOTIDE SEQUENCE [LARGE SCALE GENOMIC DNA]</scope>
    <source>
        <strain evidence="3">cv. DH55</strain>
    </source>
</reference>
<name>A0ABM0TD55_CAMSA</name>
<reference evidence="4" key="2">
    <citation type="submission" date="2025-08" db="UniProtKB">
        <authorList>
            <consortium name="RefSeq"/>
        </authorList>
    </citation>
    <scope>IDENTIFICATION</scope>
    <source>
        <tissue evidence="4">Leaf</tissue>
    </source>
</reference>
<dbReference type="GeneID" id="104709679"/>
<proteinExistence type="predicted"/>
<evidence type="ECO:0000313" key="3">
    <source>
        <dbReference type="Proteomes" id="UP000694864"/>
    </source>
</evidence>
<keyword evidence="3" id="KW-1185">Reference proteome</keyword>
<dbReference type="PANTHER" id="PTHR32009:SF155">
    <property type="entry name" value="DISEASE RESISTANCE PROTEIN (TIR-NBS-LRR CLASS)"/>
    <property type="match status" value="1"/>
</dbReference>
<feature type="domain" description="TIR" evidence="2">
    <location>
        <begin position="9"/>
        <end position="134"/>
    </location>
</feature>
<dbReference type="SMART" id="SM00255">
    <property type="entry name" value="TIR"/>
    <property type="match status" value="1"/>
</dbReference>
<dbReference type="SUPFAM" id="SSF52200">
    <property type="entry name" value="Toll/Interleukin receptor TIR domain"/>
    <property type="match status" value="1"/>
</dbReference>
<dbReference type="Proteomes" id="UP000694864">
    <property type="component" value="Chromosome 8"/>
</dbReference>
<gene>
    <name evidence="4" type="primary">LOC104709679</name>
</gene>
<evidence type="ECO:0000259" key="2">
    <source>
        <dbReference type="PROSITE" id="PS50104"/>
    </source>
</evidence>
<protein>
    <submittedName>
        <fullName evidence="4">TMV resistance protein N-like</fullName>
    </submittedName>
</protein>
<dbReference type="InterPro" id="IPR000157">
    <property type="entry name" value="TIR_dom"/>
</dbReference>
<evidence type="ECO:0000313" key="4">
    <source>
        <dbReference type="RefSeq" id="XP_010424552.1"/>
    </source>
</evidence>
<keyword evidence="1" id="KW-0520">NAD</keyword>